<evidence type="ECO:0000313" key="2">
    <source>
        <dbReference type="Proteomes" id="UP001215151"/>
    </source>
</evidence>
<accession>A0AAD7TJ39</accession>
<dbReference type="EMBL" id="JAPEVG010000559">
    <property type="protein sequence ID" value="KAJ8457453.1"/>
    <property type="molecule type" value="Genomic_DNA"/>
</dbReference>
<name>A0AAD7TJ39_9APHY</name>
<sequence>MRCNMDIKFIGTGEDAKAVLYYITDYITKSQLKTHVAYAALALGVERAQDKSTVTSDWTANTKRMLQKCAFSLVANQELSAQQVAQYLQGFDDHFTSHKYANLYWPSFERHIEFLCPSPECEYSTAVELPDDNATGDVEHMPSSDLDFSPDSENIVVDDVQLIDDEAEDDEVVISTDDTGHLVPLSSQLRDYIYRGPALNDINLWNFVGKTEKICKRAAQVDGLSSADPSDEDYDTYEMDENMSDAQLELTTETDAELDSTEMCLPMANSRVDFLEDHNEEQRELHNDQDMLPAISDPIYPAQLHSVNIESHILKWELNAEQAQVFRMIAKHTLELQPAPLRMYLGGYGGTGIAARNVDGVTLHAALALDSRKGNNPIGNQTRNDLMRMWEGVDYLLIDEISMVGYTFGGISVIVAGDFAQLPPVGETRLYSWVDTKSNKRAKPSAQQIVAGKLLWLSFTSVVILHQIMRDDFDLLQSRVLENNPSLLDDKCWANAPIVVYDNATKDALNQRAAEEFARKSGRPLMWYYALDKHSGKAITDEQLRLHLTSLPSGETQQRLGRIPLVIGMPVIVSQNFDVESGIVNGSRGDDERNLARYKTRADGKNTEDEDASNQGELWNLAFSYGPIAQRSLAKRTHDATIPGALTIKRNDANVSWNALMIHVDSASDMSNAVTRDGIAEKSAVLLNTSRNRARQKLMSSAYRRTG</sequence>
<dbReference type="InterPro" id="IPR051055">
    <property type="entry name" value="PIF1_helicase"/>
</dbReference>
<keyword evidence="2" id="KW-1185">Reference proteome</keyword>
<proteinExistence type="predicted"/>
<comment type="caution">
    <text evidence="1">The sequence shown here is derived from an EMBL/GenBank/DDBJ whole genome shotgun (WGS) entry which is preliminary data.</text>
</comment>
<evidence type="ECO:0008006" key="3">
    <source>
        <dbReference type="Google" id="ProtNLM"/>
    </source>
</evidence>
<dbReference type="InterPro" id="IPR027417">
    <property type="entry name" value="P-loop_NTPase"/>
</dbReference>
<evidence type="ECO:0000313" key="1">
    <source>
        <dbReference type="EMBL" id="KAJ8457453.1"/>
    </source>
</evidence>
<dbReference type="Proteomes" id="UP001215151">
    <property type="component" value="Unassembled WGS sequence"/>
</dbReference>
<dbReference type="SUPFAM" id="SSF52540">
    <property type="entry name" value="P-loop containing nucleoside triphosphate hydrolases"/>
    <property type="match status" value="2"/>
</dbReference>
<protein>
    <recommendedName>
        <fullName evidence="3">DNA helicase</fullName>
    </recommendedName>
</protein>
<dbReference type="PANTHER" id="PTHR47642">
    <property type="entry name" value="ATP-DEPENDENT DNA HELICASE"/>
    <property type="match status" value="1"/>
</dbReference>
<gene>
    <name evidence="1" type="ORF">ONZ51_g11523</name>
</gene>
<dbReference type="AlphaFoldDB" id="A0AAD7TJ39"/>
<dbReference type="Gene3D" id="3.40.50.300">
    <property type="entry name" value="P-loop containing nucleotide triphosphate hydrolases"/>
    <property type="match status" value="1"/>
</dbReference>
<organism evidence="1 2">
    <name type="scientific">Trametes cubensis</name>
    <dbReference type="NCBI Taxonomy" id="1111947"/>
    <lineage>
        <taxon>Eukaryota</taxon>
        <taxon>Fungi</taxon>
        <taxon>Dikarya</taxon>
        <taxon>Basidiomycota</taxon>
        <taxon>Agaricomycotina</taxon>
        <taxon>Agaricomycetes</taxon>
        <taxon>Polyporales</taxon>
        <taxon>Polyporaceae</taxon>
        <taxon>Trametes</taxon>
    </lineage>
</organism>
<reference evidence="1" key="1">
    <citation type="submission" date="2022-11" db="EMBL/GenBank/DDBJ databases">
        <title>Genome Sequence of Cubamyces cubensis.</title>
        <authorList>
            <person name="Buettner E."/>
        </authorList>
    </citation>
    <scope>NUCLEOTIDE SEQUENCE</scope>
    <source>
        <strain evidence="1">MPL-01</strain>
    </source>
</reference>